<proteinExistence type="inferred from homology"/>
<evidence type="ECO:0000256" key="1">
    <source>
        <dbReference type="ARBA" id="ARBA00005228"/>
    </source>
</evidence>
<dbReference type="Gene3D" id="2.130.10.120">
    <property type="entry name" value="Prolyl oligopeptidase, N-terminal domain"/>
    <property type="match status" value="1"/>
</dbReference>
<evidence type="ECO:0000259" key="8">
    <source>
        <dbReference type="Pfam" id="PF02897"/>
    </source>
</evidence>
<accession>A0A2I0WXQ7</accession>
<reference evidence="9 10" key="1">
    <citation type="journal article" date="2016" name="Sci. Rep.">
        <title>The Dendrobium catenatum Lindl. genome sequence provides insights into polysaccharide synthase, floral development and adaptive evolution.</title>
        <authorList>
            <person name="Zhang G.Q."/>
            <person name="Xu Q."/>
            <person name="Bian C."/>
            <person name="Tsai W.C."/>
            <person name="Yeh C.M."/>
            <person name="Liu K.W."/>
            <person name="Yoshida K."/>
            <person name="Zhang L.S."/>
            <person name="Chang S.B."/>
            <person name="Chen F."/>
            <person name="Shi Y."/>
            <person name="Su Y.Y."/>
            <person name="Zhang Y.Q."/>
            <person name="Chen L.J."/>
            <person name="Yin Y."/>
            <person name="Lin M."/>
            <person name="Huang H."/>
            <person name="Deng H."/>
            <person name="Wang Z.W."/>
            <person name="Zhu S.L."/>
            <person name="Zhao X."/>
            <person name="Deng C."/>
            <person name="Niu S.C."/>
            <person name="Huang J."/>
            <person name="Wang M."/>
            <person name="Liu G.H."/>
            <person name="Yang H.J."/>
            <person name="Xiao X.J."/>
            <person name="Hsiao Y.Y."/>
            <person name="Wu W.L."/>
            <person name="Chen Y.Y."/>
            <person name="Mitsuda N."/>
            <person name="Ohme-Takagi M."/>
            <person name="Luo Y.B."/>
            <person name="Van de Peer Y."/>
            <person name="Liu Z.J."/>
        </authorList>
    </citation>
    <scope>NUCLEOTIDE SEQUENCE [LARGE SCALE GENOMIC DNA]</scope>
    <source>
        <tissue evidence="9">The whole plant</tissue>
    </source>
</reference>
<keyword evidence="4 6" id="KW-0720">Serine protease</keyword>
<keyword evidence="2 6" id="KW-0645">Protease</keyword>
<evidence type="ECO:0000256" key="6">
    <source>
        <dbReference type="RuleBase" id="RU368024"/>
    </source>
</evidence>
<protein>
    <recommendedName>
        <fullName evidence="6">Prolyl endopeptidase</fullName>
        <ecNumber evidence="6">3.4.21.-</ecNumber>
    </recommendedName>
</protein>
<dbReference type="EMBL" id="KZ502357">
    <property type="protein sequence ID" value="PKU80443.1"/>
    <property type="molecule type" value="Genomic_DNA"/>
</dbReference>
<keyword evidence="3 6" id="KW-0378">Hydrolase</keyword>
<dbReference type="PANTHER" id="PTHR11757:SF12">
    <property type="entry name" value="PROLYL ENDOPEPTIDASE"/>
    <property type="match status" value="1"/>
</dbReference>
<gene>
    <name evidence="9" type="ORF">MA16_Dca013858</name>
</gene>
<dbReference type="EC" id="3.4.21.-" evidence="6"/>
<evidence type="ECO:0000313" key="9">
    <source>
        <dbReference type="EMBL" id="PKU80443.1"/>
    </source>
</evidence>
<dbReference type="Proteomes" id="UP000233837">
    <property type="component" value="Unassembled WGS sequence"/>
</dbReference>
<comment type="function">
    <text evidence="5">Serine peptidase whose precise substrate specificity remains unclear. Does not cleave peptides after a arginine or lysine residue. Regulates trans-Golgi network morphology and sorting by regulating the membrane binding of the AP-1 complex. May play a role in the regulation of synaptic vesicle exocytosis.</text>
</comment>
<dbReference type="SUPFAM" id="SSF53474">
    <property type="entry name" value="alpha/beta-Hydrolases"/>
    <property type="match status" value="1"/>
</dbReference>
<evidence type="ECO:0000256" key="4">
    <source>
        <dbReference type="ARBA" id="ARBA00022825"/>
    </source>
</evidence>
<evidence type="ECO:0000256" key="3">
    <source>
        <dbReference type="ARBA" id="ARBA00022801"/>
    </source>
</evidence>
<dbReference type="Gene3D" id="3.40.50.1820">
    <property type="entry name" value="alpha/beta hydrolase"/>
    <property type="match status" value="1"/>
</dbReference>
<dbReference type="InterPro" id="IPR029058">
    <property type="entry name" value="AB_hydrolase_fold"/>
</dbReference>
<comment type="similarity">
    <text evidence="1 6">Belongs to the peptidase S9A family.</text>
</comment>
<feature type="domain" description="Peptidase S9A N-terminal" evidence="8">
    <location>
        <begin position="33"/>
        <end position="471"/>
    </location>
</feature>
<name>A0A2I0WXQ7_9ASPA</name>
<dbReference type="Pfam" id="PF00326">
    <property type="entry name" value="Peptidase_S9"/>
    <property type="match status" value="1"/>
</dbReference>
<dbReference type="InterPro" id="IPR002470">
    <property type="entry name" value="Peptidase_S9A"/>
</dbReference>
<dbReference type="Pfam" id="PF02897">
    <property type="entry name" value="Peptidase_S9_N"/>
    <property type="match status" value="1"/>
</dbReference>
<evidence type="ECO:0000256" key="5">
    <source>
        <dbReference type="ARBA" id="ARBA00045448"/>
    </source>
</evidence>
<dbReference type="InterPro" id="IPR051543">
    <property type="entry name" value="Serine_Peptidase_S9A"/>
</dbReference>
<dbReference type="AlphaFoldDB" id="A0A2I0WXQ7"/>
<dbReference type="GO" id="GO:0004252">
    <property type="term" value="F:serine-type endopeptidase activity"/>
    <property type="evidence" value="ECO:0007669"/>
    <property type="project" value="UniProtKB-UniRule"/>
</dbReference>
<feature type="domain" description="Peptidase S9 prolyl oligopeptidase catalytic" evidence="7">
    <location>
        <begin position="566"/>
        <end position="782"/>
    </location>
</feature>
<dbReference type="GO" id="GO:0006508">
    <property type="term" value="P:proteolysis"/>
    <property type="evidence" value="ECO:0007669"/>
    <property type="project" value="UniProtKB-KW"/>
</dbReference>
<evidence type="ECO:0000256" key="2">
    <source>
        <dbReference type="ARBA" id="ARBA00022670"/>
    </source>
</evidence>
<reference evidence="9 10" key="2">
    <citation type="journal article" date="2017" name="Nature">
        <title>The Apostasia genome and the evolution of orchids.</title>
        <authorList>
            <person name="Zhang G.Q."/>
            <person name="Liu K.W."/>
            <person name="Li Z."/>
            <person name="Lohaus R."/>
            <person name="Hsiao Y.Y."/>
            <person name="Niu S.C."/>
            <person name="Wang J.Y."/>
            <person name="Lin Y.C."/>
            <person name="Xu Q."/>
            <person name="Chen L.J."/>
            <person name="Yoshida K."/>
            <person name="Fujiwara S."/>
            <person name="Wang Z.W."/>
            <person name="Zhang Y.Q."/>
            <person name="Mitsuda N."/>
            <person name="Wang M."/>
            <person name="Liu G.H."/>
            <person name="Pecoraro L."/>
            <person name="Huang H.X."/>
            <person name="Xiao X.J."/>
            <person name="Lin M."/>
            <person name="Wu X.Y."/>
            <person name="Wu W.L."/>
            <person name="Chen Y.Y."/>
            <person name="Chang S.B."/>
            <person name="Sakamoto S."/>
            <person name="Ohme-Takagi M."/>
            <person name="Yagi M."/>
            <person name="Zeng S.J."/>
            <person name="Shen C.Y."/>
            <person name="Yeh C.M."/>
            <person name="Luo Y.B."/>
            <person name="Tsai W.C."/>
            <person name="Van de Peer Y."/>
            <person name="Liu Z.J."/>
        </authorList>
    </citation>
    <scope>NUCLEOTIDE SEQUENCE [LARGE SCALE GENOMIC DNA]</scope>
    <source>
        <tissue evidence="9">The whole plant</tissue>
    </source>
</reference>
<dbReference type="PRINTS" id="PR00862">
    <property type="entry name" value="PROLIGOPTASE"/>
</dbReference>
<evidence type="ECO:0000259" key="7">
    <source>
        <dbReference type="Pfam" id="PF00326"/>
    </source>
</evidence>
<dbReference type="GO" id="GO:0009507">
    <property type="term" value="C:chloroplast"/>
    <property type="evidence" value="ECO:0007669"/>
    <property type="project" value="TreeGrafter"/>
</dbReference>
<dbReference type="InterPro" id="IPR023302">
    <property type="entry name" value="Pept_S9A_N"/>
</dbReference>
<dbReference type="InterPro" id="IPR001375">
    <property type="entry name" value="Peptidase_S9_cat"/>
</dbReference>
<dbReference type="SUPFAM" id="SSF50993">
    <property type="entry name" value="Peptidase/esterase 'gauge' domain"/>
    <property type="match status" value="1"/>
</dbReference>
<evidence type="ECO:0000313" key="10">
    <source>
        <dbReference type="Proteomes" id="UP000233837"/>
    </source>
</evidence>
<sequence length="793" mass="90106">MFRQPYLRRLLLPSPPYSTCKRKKLPSLPPLQPPIPKKIPFTGSAHGRTWDDPYHWMSNTSDPDLAEHLLRENSYAEAFMIDTDGLRKRLKEEMWARMPPRISAAPETWGNWSYYQYIPEGKEYPLLCRKPINQNGFTKKLCDWLRGFGEEVLLDWNEIAEQFGKTGYVHIGTCRVSPDHRFVAYTLDTFGSEMFTLHVKDLQTGQITSDPKRKGVVSLAWAGDSSCLLYTVCNEKQRPYRVFSTNLVSDMVDDLLFTENDLTCCVDIASTKDGKYITINSNSKSSSEEGHVSVYVIDAMNLKDGIWPVRMRIPFVQYFLEHHHGYFYILTNAPSEEMASAASGYYLARCQAVKSLLINWQVKVLQANQDMLFQDFDISNEYLVLSVMTEGLPLFCSIEMYKVVNHKVGKPMKFDDLKPWFFPLPSSSYSIVPGSNLDFMSSVYRLVISSPVIPDLVVDYDMKRRDFTVLHQEEVLGLIKHKNSSSELHHISGNQTLNKQHLYMVKDMPKWDDLSEDFSCEKRDVISHDGVRVPLTIVYSRRAEHIGQSPGILHGYGAYGEVLDKSFSSDDITLLSRGWVIAYADVRGGGDLGWHKSGARHCKLNSVYDFAACAMFLINEGYVHKNQLGAIGCSAGGLLVGATINMFPDLFSAAILKVPFLDICNTLLDPSLPLANLDYEEFGDPRILADFEIIRRYSPYDNICLDACYPSLLVTTSFHDSRVGVWEAVKWVARVREKTCCTCSRSVILKTNMIGGHFGEGGRYSHCEETAFEYAFFIKVMGLLDNEKKSDYL</sequence>
<keyword evidence="10" id="KW-1185">Reference proteome</keyword>
<dbReference type="PANTHER" id="PTHR11757">
    <property type="entry name" value="PROTEASE FAMILY S9A OLIGOPEPTIDASE"/>
    <property type="match status" value="1"/>
</dbReference>
<organism evidence="9 10">
    <name type="scientific">Dendrobium catenatum</name>
    <dbReference type="NCBI Taxonomy" id="906689"/>
    <lineage>
        <taxon>Eukaryota</taxon>
        <taxon>Viridiplantae</taxon>
        <taxon>Streptophyta</taxon>
        <taxon>Embryophyta</taxon>
        <taxon>Tracheophyta</taxon>
        <taxon>Spermatophyta</taxon>
        <taxon>Magnoliopsida</taxon>
        <taxon>Liliopsida</taxon>
        <taxon>Asparagales</taxon>
        <taxon>Orchidaceae</taxon>
        <taxon>Epidendroideae</taxon>
        <taxon>Malaxideae</taxon>
        <taxon>Dendrobiinae</taxon>
        <taxon>Dendrobium</taxon>
    </lineage>
</organism>